<name>A0A1C5AJX3_9ACTN</name>
<keyword evidence="1" id="KW-0472">Membrane</keyword>
<dbReference type="AlphaFoldDB" id="A0A1C5AJX3"/>
<dbReference type="GO" id="GO:0006508">
    <property type="term" value="P:proteolysis"/>
    <property type="evidence" value="ECO:0007669"/>
    <property type="project" value="InterPro"/>
</dbReference>
<organism evidence="4 5">
    <name type="scientific">Micromonospora marina</name>
    <dbReference type="NCBI Taxonomy" id="307120"/>
    <lineage>
        <taxon>Bacteria</taxon>
        <taxon>Bacillati</taxon>
        <taxon>Actinomycetota</taxon>
        <taxon>Actinomycetes</taxon>
        <taxon>Micromonosporales</taxon>
        <taxon>Micromonosporaceae</taxon>
        <taxon>Micromonospora</taxon>
    </lineage>
</organism>
<sequence>MLKVSRGAPVVGAALLLAAAWSALASVATPGPMPSSTPDNQFSAERAMAHIRAVATAPRPTGSPGAEAARDYLAQTLTGLGVSPTSHVADVCRPGPAEPACGRVQNLSATIPGRDARGTVVLVAHYDSVPGGPGASDNGLGVATALEIARALLAGPPPANDVRLIFTDGEEAGLLGAAAALDTGLLPDPASTAIVNLESRGQSGPVVMFESGDDNLAMARALHSNAAVATSLAELVYRILPHETDFSVFRAAGYTGLNVAPVTGSARYDTARDDLSAVDPATLQDMGDSVLPAVRRLARTDLPAVLGAGPSTYFPVFDRLVVLPTTAAYGLGLLVAALVASAVVVAARRGQLRASRVALAAAGLIGVPPAAGLAGAAGWWTAIHLRPDLVGFVLGDPYTPLLAYTGFAVAAAAIALAVTSLVRRAARGPEVLAAGLVLATLVGAAALIAAPGAAYLFLLPAGAGTAALAVGHRGGVHPRWLAGAAAAAVTLATWLPPTLLLFPTTGLSLVAVPMAALGLLVAAVAVLLDPRAGPGLPPVGQADGGEAPQRPAARRLRVAAVALLAVSGLAVGVGDAVTDPSDDRHPRQVSLIYSWDADAGIATWLSPYPAPNTFVDRYVGGRPTAPDRSLPLLYSPTYRSGPARVVPVVEPWTTVAADRTAGTTRTVTFRVGSTDAAANRIGVYVDGEVRAARVAGRPLAGGVNRWSDAGWRWGFTVVGAPVEGTEVQLDVPANTPVRVRLLAQSAQLPAAALDAPMPDDVIGAIGPAVQTLAAVTRQW</sequence>
<dbReference type="Pfam" id="PF04389">
    <property type="entry name" value="Peptidase_M28"/>
    <property type="match status" value="1"/>
</dbReference>
<feature type="signal peptide" evidence="2">
    <location>
        <begin position="1"/>
        <end position="25"/>
    </location>
</feature>
<proteinExistence type="predicted"/>
<dbReference type="RefSeq" id="WP_141708256.1">
    <property type="nucleotide sequence ID" value="NZ_FMCV01000034.1"/>
</dbReference>
<accession>A0A1C5AJX3</accession>
<feature type="transmembrane region" description="Helical" evidence="1">
    <location>
        <begin position="401"/>
        <end position="419"/>
    </location>
</feature>
<protein>
    <submittedName>
        <fullName evidence="4">Peptidase family M28</fullName>
    </submittedName>
</protein>
<reference evidence="5" key="1">
    <citation type="submission" date="2016-06" db="EMBL/GenBank/DDBJ databases">
        <authorList>
            <person name="Varghese N."/>
        </authorList>
    </citation>
    <scope>NUCLEOTIDE SEQUENCE [LARGE SCALE GENOMIC DNA]</scope>
    <source>
        <strain evidence="5">DSM 45555</strain>
    </source>
</reference>
<dbReference type="Gene3D" id="3.40.630.10">
    <property type="entry name" value="Zn peptidases"/>
    <property type="match status" value="1"/>
</dbReference>
<dbReference type="PANTHER" id="PTHR12147">
    <property type="entry name" value="METALLOPEPTIDASE M28 FAMILY MEMBER"/>
    <property type="match status" value="1"/>
</dbReference>
<dbReference type="InterPro" id="IPR007484">
    <property type="entry name" value="Peptidase_M28"/>
</dbReference>
<feature type="transmembrane region" description="Helical" evidence="1">
    <location>
        <begin position="431"/>
        <end position="448"/>
    </location>
</feature>
<dbReference type="PANTHER" id="PTHR12147:SF26">
    <property type="entry name" value="PEPTIDASE M28 DOMAIN-CONTAINING PROTEIN"/>
    <property type="match status" value="1"/>
</dbReference>
<dbReference type="EMBL" id="FMCV01000034">
    <property type="protein sequence ID" value="SCF45391.1"/>
    <property type="molecule type" value="Genomic_DNA"/>
</dbReference>
<dbReference type="Proteomes" id="UP000198551">
    <property type="component" value="Unassembled WGS sequence"/>
</dbReference>
<feature type="transmembrane region" description="Helical" evidence="1">
    <location>
        <begin position="359"/>
        <end position="381"/>
    </location>
</feature>
<evidence type="ECO:0000313" key="5">
    <source>
        <dbReference type="Proteomes" id="UP000198551"/>
    </source>
</evidence>
<evidence type="ECO:0000256" key="2">
    <source>
        <dbReference type="SAM" id="SignalP"/>
    </source>
</evidence>
<keyword evidence="2" id="KW-0732">Signal</keyword>
<feature type="transmembrane region" description="Helical" evidence="1">
    <location>
        <begin position="327"/>
        <end position="347"/>
    </location>
</feature>
<dbReference type="GO" id="GO:0008235">
    <property type="term" value="F:metalloexopeptidase activity"/>
    <property type="evidence" value="ECO:0007669"/>
    <property type="project" value="InterPro"/>
</dbReference>
<feature type="domain" description="Peptidase M28" evidence="3">
    <location>
        <begin position="106"/>
        <end position="292"/>
    </location>
</feature>
<keyword evidence="1" id="KW-1133">Transmembrane helix</keyword>
<keyword evidence="1" id="KW-0812">Transmembrane</keyword>
<feature type="transmembrane region" description="Helical" evidence="1">
    <location>
        <begin position="508"/>
        <end position="528"/>
    </location>
</feature>
<dbReference type="InterPro" id="IPR045175">
    <property type="entry name" value="M28_fam"/>
</dbReference>
<evidence type="ECO:0000313" key="4">
    <source>
        <dbReference type="EMBL" id="SCF45391.1"/>
    </source>
</evidence>
<dbReference type="SUPFAM" id="SSF53187">
    <property type="entry name" value="Zn-dependent exopeptidases"/>
    <property type="match status" value="1"/>
</dbReference>
<evidence type="ECO:0000259" key="3">
    <source>
        <dbReference type="Pfam" id="PF04389"/>
    </source>
</evidence>
<feature type="transmembrane region" description="Helical" evidence="1">
    <location>
        <begin position="480"/>
        <end position="502"/>
    </location>
</feature>
<gene>
    <name evidence="4" type="ORF">GA0070215_1348</name>
</gene>
<feature type="chain" id="PRO_5008711298" evidence="2">
    <location>
        <begin position="26"/>
        <end position="779"/>
    </location>
</feature>
<keyword evidence="5" id="KW-1185">Reference proteome</keyword>
<evidence type="ECO:0000256" key="1">
    <source>
        <dbReference type="SAM" id="Phobius"/>
    </source>
</evidence>